<dbReference type="SUPFAM" id="SSF51197">
    <property type="entry name" value="Clavaminate synthase-like"/>
    <property type="match status" value="1"/>
</dbReference>
<dbReference type="GO" id="GO:0006307">
    <property type="term" value="P:DNA alkylation repair"/>
    <property type="evidence" value="ECO:0007669"/>
    <property type="project" value="TreeGrafter"/>
</dbReference>
<feature type="compositionally biased region" description="Polar residues" evidence="1">
    <location>
        <begin position="1"/>
        <end position="16"/>
    </location>
</feature>
<dbReference type="InterPro" id="IPR027450">
    <property type="entry name" value="AlkB-like"/>
</dbReference>
<feature type="compositionally biased region" description="Low complexity" evidence="1">
    <location>
        <begin position="190"/>
        <end position="202"/>
    </location>
</feature>
<evidence type="ECO:0000313" key="4">
    <source>
        <dbReference type="Proteomes" id="UP000593566"/>
    </source>
</evidence>
<dbReference type="Proteomes" id="UP000593566">
    <property type="component" value="Unassembled WGS sequence"/>
</dbReference>
<dbReference type="AlphaFoldDB" id="A0A8H6CLQ6"/>
<feature type="region of interest" description="Disordered" evidence="1">
    <location>
        <begin position="1"/>
        <end position="58"/>
    </location>
</feature>
<evidence type="ECO:0000259" key="2">
    <source>
        <dbReference type="Pfam" id="PF13532"/>
    </source>
</evidence>
<name>A0A8H6CLQ6_9LECA</name>
<dbReference type="GeneID" id="59338082"/>
<dbReference type="PANTHER" id="PTHR31573:SF4">
    <property type="entry name" value="FE2OG DIOXYGENASE DOMAIN-CONTAINING PROTEIN"/>
    <property type="match status" value="1"/>
</dbReference>
<dbReference type="PANTHER" id="PTHR31573">
    <property type="entry name" value="ALPHA-KETOGLUTARATE-DEPENDENT DIOXYGENASE ALKB HOMOLOG 2"/>
    <property type="match status" value="1"/>
</dbReference>
<dbReference type="Pfam" id="PF13532">
    <property type="entry name" value="2OG-FeII_Oxy_2"/>
    <property type="match status" value="1"/>
</dbReference>
<feature type="compositionally biased region" description="Acidic residues" evidence="1">
    <location>
        <begin position="147"/>
        <end position="158"/>
    </location>
</feature>
<protein>
    <recommendedName>
        <fullName evidence="2">Alpha-ketoglutarate-dependent dioxygenase AlkB-like domain-containing protein</fullName>
    </recommendedName>
</protein>
<keyword evidence="4" id="KW-1185">Reference proteome</keyword>
<feature type="compositionally biased region" description="Polar residues" evidence="1">
    <location>
        <begin position="24"/>
        <end position="41"/>
    </location>
</feature>
<sequence length="915" mass="102072">MAKSKAASTKTGQTKHPSIIPAKSPQTATSPDRGDQSGNTLRRSKRLQGMPVPTFNPELPVTIQAMPSKTMLSEPGLPFVKVVPDGAVSLSDSGPTLIGATDSDETLGDHAFEETQSSSTKPDISTKPVLNEPDIDTFSEYNGTDNENSDNSDAEQNNDEGNSCPSKKPSRSKQDNLGAALVKSKKRKAATSGGKKTAKTALAPPPKKKQKVNAPTPKRQRKAGNPKTKTAKERFLAASAEDTRPLPWGEPEVWAETRPELCEALPWFRCWQGAGHTHGGFVFGMLLDEDQGERAYMDEHVAITRAGGGIGKNDLGEICQIKDHDSENGRIKAFINNEKEKIPMHLIIGQNNIHCPSRIPHRYCVTPDVHITDHWDEKSNGHVVVKFRFEKTDLNKKSWYAAEGSPEFHVPTNIKALRKECPKCNVTKPQVFMSGWMCLNGKCVSFWTLNDILAPEAQDYNPAFVEERQTFDGFIPPYAMNPELIQPNATHGQAFPATRQCWEGIVCKLCGRCNLRRHWDAWRCRTEGCPFVHKLPMDVIPASSVMGEAGYGFQGHGVAQDKVLEPSINCEVRKHGLYRECVYQLGDGLIITHLNSNNVINSAPGGPDDLFCHLQKEDIGLERLPMKQSVVEQTYSRHFSHNFGMPYKYVVGHDNSTSLADAPDGIKEAVRRMTWAAKRTVADEDFVDFNEVLAIGYFESMKMNVRALFRPPIYVCYHLANRSQYHDDGEISLGPTVASISLGCPARMKWRLKMRYWCGFKDKGRKHYDPNQPILRGCRKPEERRKLNELAKTVSTAELDAAAQVALAFDKGESKTPPAVLELDLRHGDYMVMHGAPMQVYYEHMVTPTDKLRFGLTCRYVKPEMVPEDMRSMGDLTLDPANAYDGDLELYKDHMEKYEAGKVTKRRIASVATQA</sequence>
<feature type="domain" description="Alpha-ketoglutarate-dependent dioxygenase AlkB-like" evidence="2">
    <location>
        <begin position="630"/>
        <end position="851"/>
    </location>
</feature>
<dbReference type="EMBL" id="JACCJB010000007">
    <property type="protein sequence ID" value="KAF6225687.1"/>
    <property type="molecule type" value="Genomic_DNA"/>
</dbReference>
<comment type="caution">
    <text evidence="3">The sequence shown here is derived from an EMBL/GenBank/DDBJ whole genome shotgun (WGS) entry which is preliminary data.</text>
</comment>
<evidence type="ECO:0000313" key="3">
    <source>
        <dbReference type="EMBL" id="KAF6225687.1"/>
    </source>
</evidence>
<feature type="compositionally biased region" description="Polar residues" evidence="1">
    <location>
        <begin position="114"/>
        <end position="123"/>
    </location>
</feature>
<evidence type="ECO:0000256" key="1">
    <source>
        <dbReference type="SAM" id="MobiDB-lite"/>
    </source>
</evidence>
<dbReference type="GO" id="GO:0008198">
    <property type="term" value="F:ferrous iron binding"/>
    <property type="evidence" value="ECO:0007669"/>
    <property type="project" value="TreeGrafter"/>
</dbReference>
<accession>A0A8H6CLQ6</accession>
<gene>
    <name evidence="3" type="ORF">HO133_009687</name>
</gene>
<proteinExistence type="predicted"/>
<dbReference type="InterPro" id="IPR037151">
    <property type="entry name" value="AlkB-like_sf"/>
</dbReference>
<reference evidence="3 4" key="1">
    <citation type="journal article" date="2020" name="Genomics">
        <title>Complete, high-quality genomes from long-read metagenomic sequencing of two wolf lichen thalli reveals enigmatic genome architecture.</title>
        <authorList>
            <person name="McKenzie S.K."/>
            <person name="Walston R.F."/>
            <person name="Allen J.L."/>
        </authorList>
    </citation>
    <scope>NUCLEOTIDE SEQUENCE [LARGE SCALE GENOMIC DNA]</scope>
    <source>
        <strain evidence="3">WasteWater1</strain>
    </source>
</reference>
<organism evidence="3 4">
    <name type="scientific">Letharia lupina</name>
    <dbReference type="NCBI Taxonomy" id="560253"/>
    <lineage>
        <taxon>Eukaryota</taxon>
        <taxon>Fungi</taxon>
        <taxon>Dikarya</taxon>
        <taxon>Ascomycota</taxon>
        <taxon>Pezizomycotina</taxon>
        <taxon>Lecanoromycetes</taxon>
        <taxon>OSLEUM clade</taxon>
        <taxon>Lecanoromycetidae</taxon>
        <taxon>Lecanorales</taxon>
        <taxon>Lecanorineae</taxon>
        <taxon>Parmeliaceae</taxon>
        <taxon>Letharia</taxon>
    </lineage>
</organism>
<dbReference type="GO" id="GO:0051747">
    <property type="term" value="F:cytosine C-5 DNA demethylase activity"/>
    <property type="evidence" value="ECO:0007669"/>
    <property type="project" value="TreeGrafter"/>
</dbReference>
<dbReference type="InterPro" id="IPR032852">
    <property type="entry name" value="ALKBH2"/>
</dbReference>
<feature type="region of interest" description="Disordered" evidence="1">
    <location>
        <begin position="85"/>
        <end position="231"/>
    </location>
</feature>
<dbReference type="Gene3D" id="2.60.120.590">
    <property type="entry name" value="Alpha-ketoglutarate-dependent dioxygenase AlkB-like"/>
    <property type="match status" value="1"/>
</dbReference>
<dbReference type="RefSeq" id="XP_037154396.1">
    <property type="nucleotide sequence ID" value="XM_037300548.1"/>
</dbReference>
<dbReference type="GO" id="GO:0035516">
    <property type="term" value="F:broad specificity oxidative DNA demethylase activity"/>
    <property type="evidence" value="ECO:0007669"/>
    <property type="project" value="TreeGrafter"/>
</dbReference>